<protein>
    <submittedName>
        <fullName evidence="2">Uncharacterized protein</fullName>
    </submittedName>
</protein>
<evidence type="ECO:0000256" key="1">
    <source>
        <dbReference type="SAM" id="MobiDB-lite"/>
    </source>
</evidence>
<evidence type="ECO:0000313" key="2">
    <source>
        <dbReference type="EMBL" id="APA14751.1"/>
    </source>
</evidence>
<dbReference type="AlphaFoldDB" id="A0A1D9QIP1"/>
<sequence>MFISHDRKKKNKGRKDAFAKELLESSRVERDRDQVIKRDITPTPVNAPQPQPPTTSTTHHA</sequence>
<dbReference type="VEuPathDB" id="FungiDB:sscle_13g095210"/>
<dbReference type="EMBL" id="CP017826">
    <property type="protein sequence ID" value="APA14751.1"/>
    <property type="molecule type" value="Genomic_DNA"/>
</dbReference>
<name>A0A1D9QIP1_SCLS1</name>
<accession>A0A1D9QIP1</accession>
<dbReference type="Proteomes" id="UP000177798">
    <property type="component" value="Chromosome 13"/>
</dbReference>
<proteinExistence type="predicted"/>
<evidence type="ECO:0000313" key="3">
    <source>
        <dbReference type="Proteomes" id="UP000177798"/>
    </source>
</evidence>
<organism evidence="2 3">
    <name type="scientific">Sclerotinia sclerotiorum (strain ATCC 18683 / 1980 / Ss-1)</name>
    <name type="common">White mold</name>
    <name type="synonym">Whetzelinia sclerotiorum</name>
    <dbReference type="NCBI Taxonomy" id="665079"/>
    <lineage>
        <taxon>Eukaryota</taxon>
        <taxon>Fungi</taxon>
        <taxon>Dikarya</taxon>
        <taxon>Ascomycota</taxon>
        <taxon>Pezizomycotina</taxon>
        <taxon>Leotiomycetes</taxon>
        <taxon>Helotiales</taxon>
        <taxon>Sclerotiniaceae</taxon>
        <taxon>Sclerotinia</taxon>
    </lineage>
</organism>
<dbReference type="KEGG" id="ssl:SS1G_06760"/>
<feature type="region of interest" description="Disordered" evidence="1">
    <location>
        <begin position="25"/>
        <end position="61"/>
    </location>
</feature>
<gene>
    <name evidence="2" type="ORF">sscle_13g095210</name>
</gene>
<reference evidence="3" key="1">
    <citation type="journal article" date="2017" name="Genome Biol. Evol.">
        <title>The complete genome sequence of the phytopathogenic fungus Sclerotinia sclerotiorum reveals insights into the genome architecture of broad host range pathogens.</title>
        <authorList>
            <person name="Derbyshire M."/>
            <person name="Denton-Giles M."/>
            <person name="Hegedus D."/>
            <person name="Seifbarghy S."/>
            <person name="Rollins J."/>
            <person name="van Kan J."/>
            <person name="Seidl M.F."/>
            <person name="Faino L."/>
            <person name="Mbengue M."/>
            <person name="Navaud O."/>
            <person name="Raffaele S."/>
            <person name="Hammond-Kosack K."/>
            <person name="Heard S."/>
            <person name="Oliver R."/>
        </authorList>
    </citation>
    <scope>NUCLEOTIDE SEQUENCE [LARGE SCALE GENOMIC DNA]</scope>
    <source>
        <strain evidence="3">ATCC 18683 / 1980 / Ss-1</strain>
    </source>
</reference>
<dbReference type="RefSeq" id="XP_001592519.1">
    <property type="nucleotide sequence ID" value="XM_001592469.1"/>
</dbReference>
<feature type="compositionally biased region" description="Basic and acidic residues" evidence="1">
    <location>
        <begin position="25"/>
        <end position="40"/>
    </location>
</feature>